<keyword evidence="1" id="KW-0472">Membrane</keyword>
<protein>
    <submittedName>
        <fullName evidence="2">Membrane protein</fullName>
    </submittedName>
</protein>
<organism evidence="2 3">
    <name type="scientific">Streptococcus suis</name>
    <dbReference type="NCBI Taxonomy" id="1307"/>
    <lineage>
        <taxon>Bacteria</taxon>
        <taxon>Bacillati</taxon>
        <taxon>Bacillota</taxon>
        <taxon>Bacilli</taxon>
        <taxon>Lactobacillales</taxon>
        <taxon>Streptococcaceae</taxon>
        <taxon>Streptococcus</taxon>
    </lineage>
</organism>
<feature type="transmembrane region" description="Helical" evidence="1">
    <location>
        <begin position="118"/>
        <end position="136"/>
    </location>
</feature>
<evidence type="ECO:0000313" key="2">
    <source>
        <dbReference type="EMBL" id="CYU78688.1"/>
    </source>
</evidence>
<keyword evidence="1" id="KW-0812">Transmembrane</keyword>
<sequence>MQIELKFIKSSQQRLIWIFEEYQSEGYQLVKVTPWTAAYHFEKCSRPPHPVRLDFHEHIAKGEYSNYLSLFEDCGWQPIQGSRRCGIHYFQQTIEASSTEIFSDTESKKAFYSRYQNYAYSYFGLFLTLFFIHYQVGLQNRYTLWNPKSWYLTPGLWERTGTSFWFGFLFETPFAFFRSGIIPLFFLAWSIYFLHIAEKGKKEAKKLEKY</sequence>
<evidence type="ECO:0000313" key="3">
    <source>
        <dbReference type="Proteomes" id="UP000072618"/>
    </source>
</evidence>
<keyword evidence="1" id="KW-1133">Transmembrane helix</keyword>
<dbReference type="AlphaFoldDB" id="A0A0Z8FE22"/>
<feature type="transmembrane region" description="Helical" evidence="1">
    <location>
        <begin position="175"/>
        <end position="197"/>
    </location>
</feature>
<name>A0A0Z8FE22_STRSU</name>
<dbReference type="Pfam" id="PF11193">
    <property type="entry name" value="DUF2812"/>
    <property type="match status" value="1"/>
</dbReference>
<evidence type="ECO:0000256" key="1">
    <source>
        <dbReference type="SAM" id="Phobius"/>
    </source>
</evidence>
<dbReference type="RefSeq" id="WP_044672604.1">
    <property type="nucleotide sequence ID" value="NZ_CEEO01000194.1"/>
</dbReference>
<accession>A0A0Z8FE22</accession>
<dbReference type="Proteomes" id="UP000072618">
    <property type="component" value="Unassembled WGS sequence"/>
</dbReference>
<proteinExistence type="predicted"/>
<reference evidence="2 3" key="1">
    <citation type="submission" date="2016-02" db="EMBL/GenBank/DDBJ databases">
        <authorList>
            <consortium name="Pathogen Informatics"/>
        </authorList>
    </citation>
    <scope>NUCLEOTIDE SEQUENCE [LARGE SCALE GENOMIC DNA]</scope>
    <source>
        <strain evidence="2 3">LSS32</strain>
    </source>
</reference>
<dbReference type="InterPro" id="IPR021359">
    <property type="entry name" value="DUF2812"/>
</dbReference>
<dbReference type="EMBL" id="FIGJ01000016">
    <property type="protein sequence ID" value="CYU78688.1"/>
    <property type="molecule type" value="Genomic_DNA"/>
</dbReference>
<gene>
    <name evidence="2" type="ORF">ERS132394_01410</name>
</gene>